<comment type="caution">
    <text evidence="1">The sequence shown here is derived from an EMBL/GenBank/DDBJ whole genome shotgun (WGS) entry which is preliminary data.</text>
</comment>
<dbReference type="EMBL" id="LAVV01011349">
    <property type="protein sequence ID" value="KNZ47890.1"/>
    <property type="molecule type" value="Genomic_DNA"/>
</dbReference>
<protein>
    <submittedName>
        <fullName evidence="1">Uncharacterized protein</fullName>
    </submittedName>
</protein>
<proteinExistence type="predicted"/>
<evidence type="ECO:0000313" key="2">
    <source>
        <dbReference type="Proteomes" id="UP000037035"/>
    </source>
</evidence>
<organism evidence="1 2">
    <name type="scientific">Puccinia sorghi</name>
    <dbReference type="NCBI Taxonomy" id="27349"/>
    <lineage>
        <taxon>Eukaryota</taxon>
        <taxon>Fungi</taxon>
        <taxon>Dikarya</taxon>
        <taxon>Basidiomycota</taxon>
        <taxon>Pucciniomycotina</taxon>
        <taxon>Pucciniomycetes</taxon>
        <taxon>Pucciniales</taxon>
        <taxon>Pucciniaceae</taxon>
        <taxon>Puccinia</taxon>
    </lineage>
</organism>
<dbReference type="VEuPathDB" id="FungiDB:VP01_6067g1"/>
<reference evidence="1 2" key="1">
    <citation type="submission" date="2015-08" db="EMBL/GenBank/DDBJ databases">
        <title>Next Generation Sequencing and Analysis of the Genome of Puccinia sorghi L Schw, the Causal Agent of Maize Common Rust.</title>
        <authorList>
            <person name="Rochi L."/>
            <person name="Burguener G."/>
            <person name="Darino M."/>
            <person name="Turjanski A."/>
            <person name="Kreff E."/>
            <person name="Dieguez M.J."/>
            <person name="Sacco F."/>
        </authorList>
    </citation>
    <scope>NUCLEOTIDE SEQUENCE [LARGE SCALE GENOMIC DNA]</scope>
    <source>
        <strain evidence="1 2">RO10H11247</strain>
    </source>
</reference>
<accession>A0A0L6UJC0</accession>
<evidence type="ECO:0000313" key="1">
    <source>
        <dbReference type="EMBL" id="KNZ47890.1"/>
    </source>
</evidence>
<name>A0A0L6UJC0_9BASI</name>
<gene>
    <name evidence="1" type="ORF">VP01_6067g1</name>
</gene>
<dbReference type="OrthoDB" id="3039677at2759"/>
<dbReference type="AlphaFoldDB" id="A0A0L6UJC0"/>
<sequence length="242" mass="27459">MHLHASVMETNCGENLFNSLPSDYPSKSKPFWFMKIPGIEDKILSWKQKSNAWRSFATMKDQNLSSNKLCLTFSLYIDCPYMYGSSTVSLKQTSINLHSGMIPAPQEPDMTTISHILAPLVDELILLNTGIFIKTPLFPKGQKLLFHLSGLIGDIIALHKTAGFVSHSAKFFCSWCKCQKSDLENMQLGPQRKRQETRLPSHNWQDCTNLAEQTQLLKSYGTRWSELNCLPLWKEKTVSVGN</sequence>
<keyword evidence="2" id="KW-1185">Reference proteome</keyword>
<dbReference type="Proteomes" id="UP000037035">
    <property type="component" value="Unassembled WGS sequence"/>
</dbReference>
<dbReference type="STRING" id="27349.A0A0L6UJC0"/>